<protein>
    <recommendedName>
        <fullName evidence="1">Protein kinase domain-containing protein</fullName>
    </recommendedName>
</protein>
<dbReference type="EMBL" id="CP064748">
    <property type="protein sequence ID" value="QPC60814.1"/>
    <property type="molecule type" value="Genomic_DNA"/>
</dbReference>
<dbReference type="Gene3D" id="1.20.120.1020">
    <property type="entry name" value="Prion-inhibition and propagation, HeLo domain"/>
    <property type="match status" value="1"/>
</dbReference>
<dbReference type="GO" id="GO:0005524">
    <property type="term" value="F:ATP binding"/>
    <property type="evidence" value="ECO:0007669"/>
    <property type="project" value="InterPro"/>
</dbReference>
<dbReference type="InterPro" id="IPR001245">
    <property type="entry name" value="Ser-Thr/Tyr_kinase_cat_dom"/>
</dbReference>
<dbReference type="Pfam" id="PF14479">
    <property type="entry name" value="HeLo"/>
    <property type="match status" value="1"/>
</dbReference>
<organism evidence="2 3">
    <name type="scientific">Fusarium culmorum</name>
    <dbReference type="NCBI Taxonomy" id="5516"/>
    <lineage>
        <taxon>Eukaryota</taxon>
        <taxon>Fungi</taxon>
        <taxon>Dikarya</taxon>
        <taxon>Ascomycota</taxon>
        <taxon>Pezizomycotina</taxon>
        <taxon>Sordariomycetes</taxon>
        <taxon>Hypocreomycetidae</taxon>
        <taxon>Hypocreales</taxon>
        <taxon>Nectriaceae</taxon>
        <taxon>Fusarium</taxon>
    </lineage>
</organism>
<dbReference type="GO" id="GO:0004672">
    <property type="term" value="F:protein kinase activity"/>
    <property type="evidence" value="ECO:0007669"/>
    <property type="project" value="InterPro"/>
</dbReference>
<dbReference type="Proteomes" id="UP000663297">
    <property type="component" value="Chromosome 2"/>
</dbReference>
<dbReference type="AlphaFoldDB" id="A0A7S8D2K1"/>
<dbReference type="PANTHER" id="PTHR37542">
    <property type="entry name" value="HELO DOMAIN-CONTAINING PROTEIN-RELATED"/>
    <property type="match status" value="1"/>
</dbReference>
<dbReference type="Gene3D" id="1.10.510.10">
    <property type="entry name" value="Transferase(Phosphotransferase) domain 1"/>
    <property type="match status" value="1"/>
</dbReference>
<dbReference type="InterPro" id="IPR000719">
    <property type="entry name" value="Prot_kinase_dom"/>
</dbReference>
<evidence type="ECO:0000313" key="3">
    <source>
        <dbReference type="Proteomes" id="UP000663297"/>
    </source>
</evidence>
<proteinExistence type="predicted"/>
<evidence type="ECO:0000313" key="2">
    <source>
        <dbReference type="EMBL" id="QPC60814.1"/>
    </source>
</evidence>
<dbReference type="SUPFAM" id="SSF56112">
    <property type="entry name" value="Protein kinase-like (PK-like)"/>
    <property type="match status" value="1"/>
</dbReference>
<gene>
    <name evidence="2" type="ORF">HYE67_003045</name>
</gene>
<sequence>MDTFGGVGTATSLLVQAFHLFRHVASARSFADSTGTLAALIAIEYFRFETWLQQSGLLISDPNTGEFVVSESSLRRAILLASDARSLTMDYGPVEQHVLLVISQAHQCLLLLQKLREKYSLHSDDNRTVSTEKSNPTAMHISSEIRTATSLFQNNKVSAGIERNAKLHQHRTKTVSFFRKVNFTWSLKDDISDRTKVMEHVQTLKSCNDALLECLPITQQNTAERLVNMKALALSELPSDLKGLGNAASTFNDPMHRQIYQAMVIKARRVEESTQTVSRQELEQVELDRANLSYQDDQPIDSRIVSQYTVNLPALTTQKLNVILEDVSFPDSLTEDDLGLLKDRIALLCILLRNAGHPYFPVLLVGIGFFQQSRTSFALAYQLPSFANQQELPCSLYSLLPRNKYSIESEKLVGIIRFIPSLEQRYKLASALADSVLSLLSVNLMHKTITGRNVVVYRASGMLKLDSPQLLGFGFARRERPDERSVDVRDAIPSPWRFWRHPDLRSVGEEHRRFERRFDIFSLGVVLFEICMWQDAHYYSSSASDSAVANADEFRRRLVKVCAREMAHRMGEGYKSAVMKCLDGDEIWYEEAWNDARVDENTEENGTLNRGPDLTELFYLHVSSVLSSCCK</sequence>
<evidence type="ECO:0000259" key="1">
    <source>
        <dbReference type="PROSITE" id="PS50011"/>
    </source>
</evidence>
<accession>A0A7S8D2K1</accession>
<dbReference type="Pfam" id="PF07714">
    <property type="entry name" value="PK_Tyr_Ser-Thr"/>
    <property type="match status" value="1"/>
</dbReference>
<feature type="domain" description="Protein kinase" evidence="1">
    <location>
        <begin position="271"/>
        <end position="631"/>
    </location>
</feature>
<name>A0A7S8D2K1_FUSCU</name>
<dbReference type="PANTHER" id="PTHR37542:SF3">
    <property type="entry name" value="PRION-INHIBITION AND PROPAGATION HELO DOMAIN-CONTAINING PROTEIN"/>
    <property type="match status" value="1"/>
</dbReference>
<dbReference type="PROSITE" id="PS50011">
    <property type="entry name" value="PROTEIN_KINASE_DOM"/>
    <property type="match status" value="1"/>
</dbReference>
<dbReference type="InterPro" id="IPR029498">
    <property type="entry name" value="HeLo_dom"/>
</dbReference>
<dbReference type="InterPro" id="IPR011009">
    <property type="entry name" value="Kinase-like_dom_sf"/>
</dbReference>
<dbReference type="InterPro" id="IPR038305">
    <property type="entry name" value="HeLo_sf"/>
</dbReference>
<reference evidence="2" key="1">
    <citation type="submission" date="2020-11" db="EMBL/GenBank/DDBJ databases">
        <title>The chromosome-scale genome resource for two endophytic Fusarium species: F. culmorum and F. pseudograminearum.</title>
        <authorList>
            <person name="Yuan Z."/>
        </authorList>
    </citation>
    <scope>NUCLEOTIDE SEQUENCE</scope>
    <source>
        <strain evidence="2">Class2-1B</strain>
    </source>
</reference>